<feature type="compositionally biased region" description="Polar residues" evidence="1">
    <location>
        <begin position="640"/>
        <end position="656"/>
    </location>
</feature>
<keyword evidence="6" id="KW-1185">Reference proteome</keyword>
<dbReference type="InterPro" id="IPR000719">
    <property type="entry name" value="Prot_kinase_dom"/>
</dbReference>
<dbReference type="Gene3D" id="1.25.10.10">
    <property type="entry name" value="Leucine-rich Repeat Variant"/>
    <property type="match status" value="1"/>
</dbReference>
<dbReference type="EMBL" id="WNWR01000453">
    <property type="protein sequence ID" value="KAE9978056.1"/>
    <property type="molecule type" value="Genomic_DNA"/>
</dbReference>
<dbReference type="SUPFAM" id="SSF56112">
    <property type="entry name" value="Protein kinase-like (PK-like)"/>
    <property type="match status" value="1"/>
</dbReference>
<dbReference type="Pfam" id="PF00069">
    <property type="entry name" value="Pkinase"/>
    <property type="match status" value="1"/>
</dbReference>
<proteinExistence type="predicted"/>
<dbReference type="InterPro" id="IPR016024">
    <property type="entry name" value="ARM-type_fold"/>
</dbReference>
<dbReference type="Proteomes" id="UP000490939">
    <property type="component" value="Unassembled WGS sequence"/>
</dbReference>
<evidence type="ECO:0000313" key="5">
    <source>
        <dbReference type="Proteomes" id="UP000447873"/>
    </source>
</evidence>
<dbReference type="GO" id="GO:0004672">
    <property type="term" value="F:protein kinase activity"/>
    <property type="evidence" value="ECO:0007669"/>
    <property type="project" value="InterPro"/>
</dbReference>
<evidence type="ECO:0000259" key="2">
    <source>
        <dbReference type="PROSITE" id="PS50011"/>
    </source>
</evidence>
<evidence type="ECO:0000313" key="3">
    <source>
        <dbReference type="EMBL" id="KAE9971815.1"/>
    </source>
</evidence>
<dbReference type="AlphaFoldDB" id="A0A8H3Z329"/>
<protein>
    <recommendedName>
        <fullName evidence="2">Protein kinase domain-containing protein</fullName>
    </recommendedName>
</protein>
<dbReference type="GO" id="GO:0006409">
    <property type="term" value="P:tRNA export from nucleus"/>
    <property type="evidence" value="ECO:0007669"/>
    <property type="project" value="TreeGrafter"/>
</dbReference>
<dbReference type="OrthoDB" id="447103at2759"/>
<dbReference type="Gene3D" id="3.30.200.20">
    <property type="entry name" value="Phosphorylase Kinase, domain 1"/>
    <property type="match status" value="1"/>
</dbReference>
<dbReference type="EMBL" id="WNWS01000287">
    <property type="protein sequence ID" value="KAE9971815.1"/>
    <property type="molecule type" value="Genomic_DNA"/>
</dbReference>
<dbReference type="SUPFAM" id="SSF48371">
    <property type="entry name" value="ARM repeat"/>
    <property type="match status" value="1"/>
</dbReference>
<dbReference type="Proteomes" id="UP000447873">
    <property type="component" value="Unassembled WGS sequence"/>
</dbReference>
<dbReference type="Gene3D" id="1.10.510.10">
    <property type="entry name" value="Transferase(Phosphotransferase) domain 1"/>
    <property type="match status" value="1"/>
</dbReference>
<feature type="region of interest" description="Disordered" evidence="1">
    <location>
        <begin position="710"/>
        <end position="748"/>
    </location>
</feature>
<dbReference type="InterPro" id="IPR011989">
    <property type="entry name" value="ARM-like"/>
</dbReference>
<organism evidence="4 6">
    <name type="scientific">Venturia inaequalis</name>
    <name type="common">Apple scab fungus</name>
    <dbReference type="NCBI Taxonomy" id="5025"/>
    <lineage>
        <taxon>Eukaryota</taxon>
        <taxon>Fungi</taxon>
        <taxon>Dikarya</taxon>
        <taxon>Ascomycota</taxon>
        <taxon>Pezizomycotina</taxon>
        <taxon>Dothideomycetes</taxon>
        <taxon>Pleosporomycetidae</taxon>
        <taxon>Venturiales</taxon>
        <taxon>Venturiaceae</taxon>
        <taxon>Venturia</taxon>
    </lineage>
</organism>
<reference evidence="4 6" key="1">
    <citation type="submission" date="2019-07" db="EMBL/GenBank/DDBJ databases">
        <title>Venturia inaequalis Genome Resource.</title>
        <authorList>
            <person name="Lichtner F.J."/>
        </authorList>
    </citation>
    <scope>NUCLEOTIDE SEQUENCE [LARGE SCALE GENOMIC DNA]</scope>
    <source>
        <strain evidence="3 5">120213</strain>
        <strain evidence="4 6">DMI_063113</strain>
    </source>
</reference>
<accession>A0A8H3Z329</accession>
<dbReference type="PANTHER" id="PTHR12984:SF3">
    <property type="entry name" value="N-TERMINAL KINASE-LIKE PROTEIN"/>
    <property type="match status" value="1"/>
</dbReference>
<evidence type="ECO:0000256" key="1">
    <source>
        <dbReference type="SAM" id="MobiDB-lite"/>
    </source>
</evidence>
<dbReference type="GO" id="GO:0005737">
    <property type="term" value="C:cytoplasm"/>
    <property type="evidence" value="ECO:0007669"/>
    <property type="project" value="TreeGrafter"/>
</dbReference>
<feature type="compositionally biased region" description="Low complexity" evidence="1">
    <location>
        <begin position="599"/>
        <end position="611"/>
    </location>
</feature>
<dbReference type="PANTHER" id="PTHR12984">
    <property type="entry name" value="SCY1-RELATED S/T PROTEIN KINASE-LIKE"/>
    <property type="match status" value="1"/>
</dbReference>
<evidence type="ECO:0000313" key="4">
    <source>
        <dbReference type="EMBL" id="KAE9978056.1"/>
    </source>
</evidence>
<comment type="caution">
    <text evidence="4">The sequence shown here is derived from an EMBL/GenBank/DDBJ whole genome shotgun (WGS) entry which is preliminary data.</text>
</comment>
<dbReference type="PROSITE" id="PS50011">
    <property type="entry name" value="PROTEIN_KINASE_DOM"/>
    <property type="match status" value="1"/>
</dbReference>
<sequence length="775" mass="84303">MDFLKSAVLASISKGPAFPYSFDTQVDIDQSIWTLHNGTKREDGSKCSIFSFDVNANKSRLPLARNALRKLRTLRHPGVIKVLDTVETETYIYIATERLVPLTWHIKRKSLAPETMKWGLNGIAKTLKFINGDATSVHGCVRASSIFTGESGEWKLGGFEVLSSLKEIDAVIYTYGSHVPDSGRYAPPEVVRSGWEAIKSNPITAPDAYDFGILIYEVFNSSYSSADQLSQPKSVPPTMQQSYKRLINANPKPRISVSAFLDIGQRSDGFFDTPLIHLTEDIDNLGLKSDNEKQEFLEQLDQVSDDFPEEFFKMKVLPELLKSVEFGGGGPQVLTVVFKIGAKLSDEEYEQRITPVVIRLFANPDRALRVCLLDNLPRMIDRLSQKVVSNSIFPQLVTGFSDVAPLVREQTVKSVLVLVPKLSDRTINGELLRHLAKTANDEQPGIRTNTTICLGKIARNLGANSRTKVLTAAFGRAMKDPFVHARNAALLALAATADLFSDEDCATKILPGICPSMVDKEKIVRDQANKTMELYLARVKRYAQTLPDTVIQPAAVAGEKPRMGTPAVDASGWAGWAISSFTNKLGTASGQMAPPSNGASRVASPEPRSSSVPPPTTGRKALNVPTSSGLRPTPKDASVLSASTNPWDASETVSQVEEQDLDTGWGEDDNLWTEGDDMDPFAAPKVEPATASAFDDGGEPDFAGWIAAQSNAKSKKPLPKGLAKPKTATSSTRPAMPKSKSTSGVMAAKKAIPVVKPLPKAKEEEVDDDAWGDAW</sequence>
<dbReference type="InterPro" id="IPR011009">
    <property type="entry name" value="Kinase-like_dom_sf"/>
</dbReference>
<feature type="region of interest" description="Disordered" evidence="1">
    <location>
        <begin position="587"/>
        <end position="664"/>
    </location>
</feature>
<gene>
    <name evidence="4" type="ORF">EG327_007529</name>
    <name evidence="3" type="ORF">EG328_005346</name>
</gene>
<feature type="domain" description="Protein kinase" evidence="2">
    <location>
        <begin position="1"/>
        <end position="271"/>
    </location>
</feature>
<evidence type="ECO:0000313" key="6">
    <source>
        <dbReference type="Proteomes" id="UP000490939"/>
    </source>
</evidence>
<dbReference type="InterPro" id="IPR051177">
    <property type="entry name" value="CIK-Related_Protein"/>
</dbReference>
<feature type="compositionally biased region" description="Polar residues" evidence="1">
    <location>
        <begin position="727"/>
        <end position="744"/>
    </location>
</feature>
<name>A0A8H3Z329_VENIN</name>
<dbReference type="GO" id="GO:0005524">
    <property type="term" value="F:ATP binding"/>
    <property type="evidence" value="ECO:0007669"/>
    <property type="project" value="InterPro"/>
</dbReference>